<comment type="similarity">
    <text evidence="3">Belongs to the methyltransferase superfamily. Arsenite methyltransferase family.</text>
</comment>
<evidence type="ECO:0000313" key="11">
    <source>
        <dbReference type="EMBL" id="CAD9593715.1"/>
    </source>
</evidence>
<dbReference type="GO" id="GO:0030791">
    <property type="term" value="F:arsenite methyltransferase activity"/>
    <property type="evidence" value="ECO:0007669"/>
    <property type="project" value="UniProtKB-EC"/>
</dbReference>
<comment type="catalytic activity">
    <reaction evidence="6">
        <text>arsenic triglutathione + [thioredoxin]-dithiol + S-adenosyl-L-methionine + 2 H2O = methylarsonous acid + [thioredoxin]-disulfide + 3 glutathione + S-adenosyl-L-homocysteine + H(+)</text>
        <dbReference type="Rhea" id="RHEA:69460"/>
        <dbReference type="Rhea" id="RHEA-COMP:10698"/>
        <dbReference type="Rhea" id="RHEA-COMP:10700"/>
        <dbReference type="ChEBI" id="CHEBI:15377"/>
        <dbReference type="ChEBI" id="CHEBI:15378"/>
        <dbReference type="ChEBI" id="CHEBI:17826"/>
        <dbReference type="ChEBI" id="CHEBI:29950"/>
        <dbReference type="ChEBI" id="CHEBI:50058"/>
        <dbReference type="ChEBI" id="CHEBI:57856"/>
        <dbReference type="ChEBI" id="CHEBI:57925"/>
        <dbReference type="ChEBI" id="CHEBI:59789"/>
        <dbReference type="ChEBI" id="CHEBI:183640"/>
        <dbReference type="EC" id="2.1.1.137"/>
    </reaction>
</comment>
<evidence type="ECO:0000256" key="3">
    <source>
        <dbReference type="ARBA" id="ARBA00034487"/>
    </source>
</evidence>
<evidence type="ECO:0000256" key="5">
    <source>
        <dbReference type="ARBA" id="ARBA00034545"/>
    </source>
</evidence>
<feature type="signal peptide" evidence="9">
    <location>
        <begin position="1"/>
        <end position="21"/>
    </location>
</feature>
<evidence type="ECO:0000256" key="9">
    <source>
        <dbReference type="SAM" id="SignalP"/>
    </source>
</evidence>
<feature type="chain" id="PRO_5031560426" description="Arsenite methyltransferase" evidence="9">
    <location>
        <begin position="22"/>
        <end position="385"/>
    </location>
</feature>
<comment type="catalytic activity">
    <reaction evidence="8">
        <text>arsenic triglutathione + 3 [thioredoxin]-dithiol + 3 S-adenosyl-L-methionine = trimethylarsine + 3 [thioredoxin]-disulfide + 3 glutathione + 3 S-adenosyl-L-homocysteine + 3 H(+)</text>
        <dbReference type="Rhea" id="RHEA:69432"/>
        <dbReference type="Rhea" id="RHEA-COMP:10698"/>
        <dbReference type="Rhea" id="RHEA-COMP:10700"/>
        <dbReference type="ChEBI" id="CHEBI:15378"/>
        <dbReference type="ChEBI" id="CHEBI:27130"/>
        <dbReference type="ChEBI" id="CHEBI:29950"/>
        <dbReference type="ChEBI" id="CHEBI:50058"/>
        <dbReference type="ChEBI" id="CHEBI:57856"/>
        <dbReference type="ChEBI" id="CHEBI:57925"/>
        <dbReference type="ChEBI" id="CHEBI:59789"/>
        <dbReference type="ChEBI" id="CHEBI:183640"/>
        <dbReference type="EC" id="2.1.1.137"/>
    </reaction>
</comment>
<dbReference type="CDD" id="cd02440">
    <property type="entry name" value="AdoMet_MTases"/>
    <property type="match status" value="1"/>
</dbReference>
<sequence>MRIISIHTTVLFLIAQRLVIAVPYYHQRSRFTMPAFLRFARDDEDISSIRDEVSKSPISLVVAVASFVPRSKSLLAGIQKLENEYDSGACCGPSDASKPTVIVIKTDESDELEELAIELGLNDVPSYQIYRNGVVMGASERAADVTVDKIRSQLKSAAAATTTAGACCPPSTSSTSCCPPSTPSTSCCPDGSAPTDAADILKLVQKSYANTVNGEEGCCVSVQPEMLGYTQEQIIKAGKDANLGLGCGNPINFANIQKGETLVDLGSGAGIDCFLAADLVGEEGSVIGIDMTPDMIYKARQNLSTRGMKNVQFRLGEIEHLPVADNTVDVVISNCVINLSPDKPQVFREIYRILKRGGRIGISDVVIRPNKAIPQNLKSAEALAC</sequence>
<feature type="domain" description="Methyltransferase" evidence="10">
    <location>
        <begin position="257"/>
        <end position="371"/>
    </location>
</feature>
<dbReference type="AlphaFoldDB" id="A0A7S2L240"/>
<organism evidence="11">
    <name type="scientific">Skeletonema marinoi</name>
    <dbReference type="NCBI Taxonomy" id="267567"/>
    <lineage>
        <taxon>Eukaryota</taxon>
        <taxon>Sar</taxon>
        <taxon>Stramenopiles</taxon>
        <taxon>Ochrophyta</taxon>
        <taxon>Bacillariophyta</taxon>
        <taxon>Coscinodiscophyceae</taxon>
        <taxon>Thalassiosirophycidae</taxon>
        <taxon>Thalassiosirales</taxon>
        <taxon>Skeletonemataceae</taxon>
        <taxon>Skeletonema</taxon>
        <taxon>Skeletonema marinoi-dohrnii complex</taxon>
    </lineage>
</organism>
<gene>
    <name evidence="11" type="ORF">SMAR0320_LOCUS7922</name>
</gene>
<evidence type="ECO:0000256" key="6">
    <source>
        <dbReference type="ARBA" id="ARBA00047941"/>
    </source>
</evidence>
<evidence type="ECO:0000256" key="7">
    <source>
        <dbReference type="ARBA" id="ARBA00047943"/>
    </source>
</evidence>
<protein>
    <recommendedName>
        <fullName evidence="5">Arsenite methyltransferase</fullName>
        <ecNumber evidence="4">2.1.1.137</ecNumber>
    </recommendedName>
</protein>
<dbReference type="InterPro" id="IPR026669">
    <property type="entry name" value="Arsenite_MeTrfase-like"/>
</dbReference>
<dbReference type="SUPFAM" id="SSF53335">
    <property type="entry name" value="S-adenosyl-L-methionine-dependent methyltransferases"/>
    <property type="match status" value="1"/>
</dbReference>
<proteinExistence type="inferred from homology"/>
<keyword evidence="2" id="KW-0949">S-adenosyl-L-methionine</keyword>
<evidence type="ECO:0000259" key="10">
    <source>
        <dbReference type="Pfam" id="PF13847"/>
    </source>
</evidence>
<comment type="catalytic activity">
    <reaction evidence="7">
        <text>arsenic triglutathione + 2 [thioredoxin]-dithiol + 2 S-adenosyl-L-methionine + H2O = dimethylarsinous acid + 2 [thioredoxin]-disulfide + 3 glutathione + 2 S-adenosyl-L-homocysteine + 2 H(+)</text>
        <dbReference type="Rhea" id="RHEA:69464"/>
        <dbReference type="Rhea" id="RHEA-COMP:10698"/>
        <dbReference type="Rhea" id="RHEA-COMP:10700"/>
        <dbReference type="ChEBI" id="CHEBI:15377"/>
        <dbReference type="ChEBI" id="CHEBI:15378"/>
        <dbReference type="ChEBI" id="CHEBI:23808"/>
        <dbReference type="ChEBI" id="CHEBI:29950"/>
        <dbReference type="ChEBI" id="CHEBI:50058"/>
        <dbReference type="ChEBI" id="CHEBI:57856"/>
        <dbReference type="ChEBI" id="CHEBI:57925"/>
        <dbReference type="ChEBI" id="CHEBI:59789"/>
        <dbReference type="ChEBI" id="CHEBI:183640"/>
        <dbReference type="EC" id="2.1.1.137"/>
    </reaction>
</comment>
<dbReference type="PANTHER" id="PTHR43675:SF8">
    <property type="entry name" value="ARSENITE METHYLTRANSFERASE"/>
    <property type="match status" value="1"/>
</dbReference>
<dbReference type="Gene3D" id="3.40.50.150">
    <property type="entry name" value="Vaccinia Virus protein VP39"/>
    <property type="match status" value="1"/>
</dbReference>
<accession>A0A7S2L240</accession>
<evidence type="ECO:0000256" key="8">
    <source>
        <dbReference type="ARBA" id="ARBA00048428"/>
    </source>
</evidence>
<evidence type="ECO:0000256" key="2">
    <source>
        <dbReference type="ARBA" id="ARBA00022691"/>
    </source>
</evidence>
<dbReference type="InterPro" id="IPR025714">
    <property type="entry name" value="Methyltranfer_dom"/>
</dbReference>
<name>A0A7S2L240_9STRA</name>
<dbReference type="EMBL" id="HBGZ01011015">
    <property type="protein sequence ID" value="CAD9593715.1"/>
    <property type="molecule type" value="Transcribed_RNA"/>
</dbReference>
<dbReference type="InterPro" id="IPR029063">
    <property type="entry name" value="SAM-dependent_MTases_sf"/>
</dbReference>
<keyword evidence="1" id="KW-0808">Transferase</keyword>
<dbReference type="PANTHER" id="PTHR43675">
    <property type="entry name" value="ARSENITE METHYLTRANSFERASE"/>
    <property type="match status" value="1"/>
</dbReference>
<evidence type="ECO:0000256" key="1">
    <source>
        <dbReference type="ARBA" id="ARBA00022679"/>
    </source>
</evidence>
<evidence type="ECO:0000256" key="4">
    <source>
        <dbReference type="ARBA" id="ARBA00034521"/>
    </source>
</evidence>
<keyword evidence="9" id="KW-0732">Signal</keyword>
<dbReference type="Pfam" id="PF13847">
    <property type="entry name" value="Methyltransf_31"/>
    <property type="match status" value="1"/>
</dbReference>
<reference evidence="11" key="1">
    <citation type="submission" date="2021-01" db="EMBL/GenBank/DDBJ databases">
        <authorList>
            <person name="Corre E."/>
            <person name="Pelletier E."/>
            <person name="Niang G."/>
            <person name="Scheremetjew M."/>
            <person name="Finn R."/>
            <person name="Kale V."/>
            <person name="Holt S."/>
            <person name="Cochrane G."/>
            <person name="Meng A."/>
            <person name="Brown T."/>
            <person name="Cohen L."/>
        </authorList>
    </citation>
    <scope>NUCLEOTIDE SEQUENCE</scope>
    <source>
        <strain evidence="11">SM1012Den-03</strain>
    </source>
</reference>
<dbReference type="EC" id="2.1.1.137" evidence="4"/>